<feature type="zinc finger region" description="C3H1-type" evidence="4">
    <location>
        <begin position="877"/>
        <end position="903"/>
    </location>
</feature>
<feature type="domain" description="C3H1-type" evidence="6">
    <location>
        <begin position="904"/>
        <end position="931"/>
    </location>
</feature>
<feature type="domain" description="C3H1-type" evidence="6">
    <location>
        <begin position="877"/>
        <end position="903"/>
    </location>
</feature>
<keyword evidence="1 4" id="KW-0479">Metal-binding</keyword>
<dbReference type="InterPro" id="IPR036855">
    <property type="entry name" value="Znf_CCCH_sf"/>
</dbReference>
<keyword evidence="3 4" id="KW-0862">Zinc</keyword>
<feature type="region of interest" description="Disordered" evidence="5">
    <location>
        <begin position="52"/>
        <end position="105"/>
    </location>
</feature>
<feature type="compositionally biased region" description="Basic residues" evidence="5">
    <location>
        <begin position="972"/>
        <end position="982"/>
    </location>
</feature>
<evidence type="ECO:0000256" key="1">
    <source>
        <dbReference type="ARBA" id="ARBA00022723"/>
    </source>
</evidence>
<feature type="domain" description="C3H1-type" evidence="6">
    <location>
        <begin position="823"/>
        <end position="851"/>
    </location>
</feature>
<evidence type="ECO:0000256" key="3">
    <source>
        <dbReference type="ARBA" id="ARBA00022833"/>
    </source>
</evidence>
<name>A0ABM0JGP2_APLCA</name>
<reference evidence="8" key="1">
    <citation type="submission" date="2025-08" db="UniProtKB">
        <authorList>
            <consortium name="RefSeq"/>
        </authorList>
    </citation>
    <scope>IDENTIFICATION</scope>
</reference>
<dbReference type="Gene3D" id="4.10.1000.10">
    <property type="entry name" value="Zinc finger, CCCH-type"/>
    <property type="match status" value="2"/>
</dbReference>
<dbReference type="GeneID" id="101851178"/>
<evidence type="ECO:0000313" key="7">
    <source>
        <dbReference type="Proteomes" id="UP000694888"/>
    </source>
</evidence>
<dbReference type="SUPFAM" id="SSF90229">
    <property type="entry name" value="CCCH zinc finger"/>
    <property type="match status" value="2"/>
</dbReference>
<protein>
    <submittedName>
        <fullName evidence="8">Uncharacterized protein LOC101851178</fullName>
    </submittedName>
</protein>
<feature type="compositionally biased region" description="Polar residues" evidence="5">
    <location>
        <begin position="998"/>
        <end position="1022"/>
    </location>
</feature>
<feature type="region of interest" description="Disordered" evidence="5">
    <location>
        <begin position="972"/>
        <end position="1022"/>
    </location>
</feature>
<evidence type="ECO:0000313" key="8">
    <source>
        <dbReference type="RefSeq" id="XP_005093285.1"/>
    </source>
</evidence>
<dbReference type="PANTHER" id="PTHR46156">
    <property type="entry name" value="CCCH ZINGC FINGER"/>
    <property type="match status" value="1"/>
</dbReference>
<feature type="zinc finger region" description="C3H1-type" evidence="4">
    <location>
        <begin position="904"/>
        <end position="931"/>
    </location>
</feature>
<keyword evidence="2 4" id="KW-0863">Zinc-finger</keyword>
<dbReference type="PANTHER" id="PTHR46156:SF1">
    <property type="entry name" value="ZINC FINGER CCCH DOMAIN-CONTAINING PROTEIN 3"/>
    <property type="match status" value="1"/>
</dbReference>
<feature type="domain" description="C3H1-type" evidence="6">
    <location>
        <begin position="932"/>
        <end position="954"/>
    </location>
</feature>
<dbReference type="Pfam" id="PF00642">
    <property type="entry name" value="zf-CCCH"/>
    <property type="match status" value="1"/>
</dbReference>
<feature type="compositionally biased region" description="Polar residues" evidence="5">
    <location>
        <begin position="73"/>
        <end position="88"/>
    </location>
</feature>
<feature type="region of interest" description="Disordered" evidence="5">
    <location>
        <begin position="1126"/>
        <end position="1150"/>
    </location>
</feature>
<dbReference type="RefSeq" id="XP_005093285.1">
    <property type="nucleotide sequence ID" value="XM_005093228.3"/>
</dbReference>
<keyword evidence="7" id="KW-1185">Reference proteome</keyword>
<dbReference type="InterPro" id="IPR000571">
    <property type="entry name" value="Znf_CCCH"/>
</dbReference>
<dbReference type="SMART" id="SM00356">
    <property type="entry name" value="ZnF_C3H1"/>
    <property type="match status" value="5"/>
</dbReference>
<evidence type="ECO:0000256" key="4">
    <source>
        <dbReference type="PROSITE-ProRule" id="PRU00723"/>
    </source>
</evidence>
<evidence type="ECO:0000259" key="6">
    <source>
        <dbReference type="PROSITE" id="PS50103"/>
    </source>
</evidence>
<accession>A0ABM0JGP2</accession>
<proteinExistence type="predicted"/>
<gene>
    <name evidence="8" type="primary">LOC101851178</name>
</gene>
<feature type="zinc finger region" description="C3H1-type" evidence="4">
    <location>
        <begin position="932"/>
        <end position="954"/>
    </location>
</feature>
<feature type="compositionally biased region" description="Basic and acidic residues" evidence="5">
    <location>
        <begin position="1139"/>
        <end position="1150"/>
    </location>
</feature>
<dbReference type="PROSITE" id="PS50103">
    <property type="entry name" value="ZF_C3H1"/>
    <property type="match status" value="4"/>
</dbReference>
<sequence>MAHKRDKGAVHDADSQAAISLKYRNYIEEMELRIRYMKNDIEFKKTQMKSLPPSLEHKSSTNVGDVTNLIPHKTSSSSCSDPYHSLSSLADRKSQHKTSGKQCVQNRKWTRPSVLTNDHQTGHSNNLIVSRHNHPRTVSAPTPVPSPTVVQRTLCLNSAKVRNGPVPAVTSKTLFQNRETMDVKATKDAVLRSTPYSSILPKSSENTRTVLSVKSRRTQNPTNMGSTSLSSDVRTVLLPFQSSASVPCCSTNSVPLFTASLKSVTQSRTYNKGSSVSVPMSEQGVGTAKVSESPAHNHKPQILTSQYKFVKTHLSPPNIVQVSCGPSTFSVPSTSQNQSFVVSTRDDSDDKKLTAIQNQSKIVQSGYKDVSAVLCDTPNQKHSRGNKRLIRKTPHLKLQTAAKVVSKYKLKRLSPTAGLKSAPELFPAHKVNRALLKLDRRCEQQERSVTCNVSPHKLDRRPNKVIGNQHKLGERFRTDSGIVHFSNFYVDENLKNRNIVTTEKQGTFYSSKSQKFSTDNKRHFDKKFEIGKPIHNNPHKLDRRNQREAIVSSGSQGLTLTPKRNCGHLRTKSAVNKSPFSTKVKKEVLKRRQQTNKFVWRRLTKAENCATSSSGLMPSKFSWFRPGSRRNMTSPVLRRQQDLKLAQWKRFQRTSVLRNHHQTGKPETGKFRLCMIDGQLYKASNSKLTKAKENSSSILPAQGKMKATNFPSQAKKKSPIIKNLRQRKLKLISVRGILFQVDAACKRLCRTNTSSTSPSGSKTKLGGTSKSVVEIQGVQYVKARPQALGKVINDKTRLAASRAVYRSLAIAAAKYKKDNRKHKIKKKYCIFFGRFGKCHRGNKCPFIHDVDKVALCTRFLRGKCDVLNCPFSHQASAQKMPVCLFYLRGSCVRADCPYLHVNVNPEAPVCKDFLNGFCAAGEKCKDLHSYVCPSFAATGTCHRGENCPMFHRRSKNLEAVTSSQKTLAKVLRKEKGAKRMRRSLSESNVMKLEETSSSHRNVVSPSRSSCQDDGSSLLSVHQDNASSSLSSLRDNTSSPLLFSHRDNILSLDIVAQPSFISLGSSPAIEEVSHLRPQRTPSNSVKAPLTKKPKITPCFVREDPSSSLIPAEVTEMSRSMDQEAKMVVDKSLLPVSDPKAQSEKAGRELNT</sequence>
<organism evidence="7 8">
    <name type="scientific">Aplysia californica</name>
    <name type="common">California sea hare</name>
    <dbReference type="NCBI Taxonomy" id="6500"/>
    <lineage>
        <taxon>Eukaryota</taxon>
        <taxon>Metazoa</taxon>
        <taxon>Spiralia</taxon>
        <taxon>Lophotrochozoa</taxon>
        <taxon>Mollusca</taxon>
        <taxon>Gastropoda</taxon>
        <taxon>Heterobranchia</taxon>
        <taxon>Euthyneura</taxon>
        <taxon>Tectipleura</taxon>
        <taxon>Aplysiida</taxon>
        <taxon>Aplysioidea</taxon>
        <taxon>Aplysiidae</taxon>
        <taxon>Aplysia</taxon>
    </lineage>
</organism>
<dbReference type="Proteomes" id="UP000694888">
    <property type="component" value="Unplaced"/>
</dbReference>
<evidence type="ECO:0000256" key="5">
    <source>
        <dbReference type="SAM" id="MobiDB-lite"/>
    </source>
</evidence>
<evidence type="ECO:0000256" key="2">
    <source>
        <dbReference type="ARBA" id="ARBA00022771"/>
    </source>
</evidence>
<feature type="zinc finger region" description="C3H1-type" evidence="4">
    <location>
        <begin position="823"/>
        <end position="851"/>
    </location>
</feature>
<feature type="region of interest" description="Disordered" evidence="5">
    <location>
        <begin position="197"/>
        <end position="229"/>
    </location>
</feature>